<feature type="domain" description="RNase H type-1" evidence="1">
    <location>
        <begin position="13"/>
        <end position="144"/>
    </location>
</feature>
<protein>
    <submittedName>
        <fullName evidence="2">Ribonuclease HI</fullName>
    </submittedName>
</protein>
<dbReference type="PANTHER" id="PTHR46387">
    <property type="entry name" value="POLYNUCLEOTIDYL TRANSFERASE, RIBONUCLEASE H-LIKE SUPERFAMILY PROTEIN"/>
    <property type="match status" value="1"/>
</dbReference>
<dbReference type="OMA" id="QHQATHV"/>
<dbReference type="OrthoDB" id="2016287at2759"/>
<dbReference type="GO" id="GO:0003676">
    <property type="term" value="F:nucleic acid binding"/>
    <property type="evidence" value="ECO:0007669"/>
    <property type="project" value="InterPro"/>
</dbReference>
<dbReference type="GO" id="GO:0004523">
    <property type="term" value="F:RNA-DNA hybrid ribonuclease activity"/>
    <property type="evidence" value="ECO:0007669"/>
    <property type="project" value="InterPro"/>
</dbReference>
<name>A0A0K9NT23_ZOSMR</name>
<evidence type="ECO:0000313" key="2">
    <source>
        <dbReference type="EMBL" id="KMZ59934.1"/>
    </source>
</evidence>
<dbReference type="Gene3D" id="3.30.420.10">
    <property type="entry name" value="Ribonuclease H-like superfamily/Ribonuclease H"/>
    <property type="match status" value="1"/>
</dbReference>
<dbReference type="InterPro" id="IPR002156">
    <property type="entry name" value="RNaseH_domain"/>
</dbReference>
<dbReference type="InterPro" id="IPR036397">
    <property type="entry name" value="RNaseH_sf"/>
</dbReference>
<reference evidence="3" key="1">
    <citation type="journal article" date="2016" name="Nature">
        <title>The genome of the seagrass Zostera marina reveals angiosperm adaptation to the sea.</title>
        <authorList>
            <person name="Olsen J.L."/>
            <person name="Rouze P."/>
            <person name="Verhelst B."/>
            <person name="Lin Y.-C."/>
            <person name="Bayer T."/>
            <person name="Collen J."/>
            <person name="Dattolo E."/>
            <person name="De Paoli E."/>
            <person name="Dittami S."/>
            <person name="Maumus F."/>
            <person name="Michel G."/>
            <person name="Kersting A."/>
            <person name="Lauritano C."/>
            <person name="Lohaus R."/>
            <person name="Toepel M."/>
            <person name="Tonon T."/>
            <person name="Vanneste K."/>
            <person name="Amirebrahimi M."/>
            <person name="Brakel J."/>
            <person name="Bostroem C."/>
            <person name="Chovatia M."/>
            <person name="Grimwood J."/>
            <person name="Jenkins J.W."/>
            <person name="Jueterbock A."/>
            <person name="Mraz A."/>
            <person name="Stam W.T."/>
            <person name="Tice H."/>
            <person name="Bornberg-Bauer E."/>
            <person name="Green P.J."/>
            <person name="Pearson G.A."/>
            <person name="Procaccini G."/>
            <person name="Duarte C.M."/>
            <person name="Schmutz J."/>
            <person name="Reusch T.B.H."/>
            <person name="Van de Peer Y."/>
        </authorList>
    </citation>
    <scope>NUCLEOTIDE SEQUENCE [LARGE SCALE GENOMIC DNA]</scope>
    <source>
        <strain evidence="3">cv. Finnish</strain>
    </source>
</reference>
<dbReference type="Proteomes" id="UP000036987">
    <property type="component" value="Unassembled WGS sequence"/>
</dbReference>
<dbReference type="STRING" id="29655.A0A0K9NT23"/>
<accession>A0A0K9NT23</accession>
<dbReference type="Pfam" id="PF13456">
    <property type="entry name" value="RVT_3"/>
    <property type="match status" value="1"/>
</dbReference>
<dbReference type="PROSITE" id="PS50879">
    <property type="entry name" value="RNASE_H_1"/>
    <property type="match status" value="1"/>
</dbReference>
<dbReference type="SUPFAM" id="SSF53098">
    <property type="entry name" value="Ribonuclease H-like"/>
    <property type="match status" value="1"/>
</dbReference>
<comment type="caution">
    <text evidence="2">The sequence shown here is derived from an EMBL/GenBank/DDBJ whole genome shotgun (WGS) entry which is preliminary data.</text>
</comment>
<dbReference type="CDD" id="cd09279">
    <property type="entry name" value="RNase_HI_like"/>
    <property type="match status" value="1"/>
</dbReference>
<sequence>MISSRPFKSVVSMQLSCILEFDGASRGNPGQAGAGVIVRSEDGIIISRLREGLGVVTNNVAEYKALILGLKYALRKGFQNVVVNGDSKLVCMQVQDLWKIKHHDMIALCTEAKQLKDKFLSFKICHVRREFNSDADAQANFGIALPCGEVYEEYANLN</sequence>
<dbReference type="AlphaFoldDB" id="A0A0K9NT23"/>
<evidence type="ECO:0000313" key="3">
    <source>
        <dbReference type="Proteomes" id="UP000036987"/>
    </source>
</evidence>
<dbReference type="FunFam" id="3.30.420.10:FF:000076">
    <property type="entry name" value="RBR-type E3 ubiquitin transferase"/>
    <property type="match status" value="1"/>
</dbReference>
<keyword evidence="3" id="KW-1185">Reference proteome</keyword>
<organism evidence="2 3">
    <name type="scientific">Zostera marina</name>
    <name type="common">Eelgrass</name>
    <dbReference type="NCBI Taxonomy" id="29655"/>
    <lineage>
        <taxon>Eukaryota</taxon>
        <taxon>Viridiplantae</taxon>
        <taxon>Streptophyta</taxon>
        <taxon>Embryophyta</taxon>
        <taxon>Tracheophyta</taxon>
        <taxon>Spermatophyta</taxon>
        <taxon>Magnoliopsida</taxon>
        <taxon>Liliopsida</taxon>
        <taxon>Zosteraceae</taxon>
        <taxon>Zostera</taxon>
    </lineage>
</organism>
<dbReference type="PANTHER" id="PTHR46387:SF2">
    <property type="entry name" value="RIBONUCLEASE HI"/>
    <property type="match status" value="1"/>
</dbReference>
<dbReference type="EMBL" id="LFYR01001699">
    <property type="protein sequence ID" value="KMZ59934.1"/>
    <property type="molecule type" value="Genomic_DNA"/>
</dbReference>
<proteinExistence type="predicted"/>
<dbReference type="InterPro" id="IPR012337">
    <property type="entry name" value="RNaseH-like_sf"/>
</dbReference>
<gene>
    <name evidence="2" type="ORF">ZOSMA_63G00470</name>
</gene>
<evidence type="ECO:0000259" key="1">
    <source>
        <dbReference type="PROSITE" id="PS50879"/>
    </source>
</evidence>